<dbReference type="Gene3D" id="1.25.40.10">
    <property type="entry name" value="Tetratricopeptide repeat domain"/>
    <property type="match status" value="1"/>
</dbReference>
<sequence length="395" mass="43643">MKLPNFWYATLIVLPSEDPLSPQALNPAATVTTVITRAHRRRMRSTSANCHCVVANVEGRGERRQELTEEVTDTLLRRYIGVAVGHGLRPAAVGGTLCRTGEQPGDATDDDRVRGRRPLQARRPRSDPEESRPVPPAGADRWKGRDVTPKPRKPGTGRPGEAAGGRDGGVRWEDHPLYGPIPYHPQAGYDLTFRPVLPPGAVRGDPARQRGFCPHCRPPRYFYASQELRCRRCGTAFAWPAEQQRHWYEVLRLSVAGRPPALCPRCRRERRAARELGQRLARAADDVRDNPDDVGALLELAAATAEHREKAGSGDLARGIAAARKAARLDPGAVTAHFWEAVCHDAAGRPERAADCYERFARLAGTRRTRSLRGPLERARSRLAELRAAGPAEDR</sequence>
<evidence type="ECO:0000259" key="2">
    <source>
        <dbReference type="Pfam" id="PF13451"/>
    </source>
</evidence>
<comment type="caution">
    <text evidence="3">The sequence shown here is derived from an EMBL/GenBank/DDBJ whole genome shotgun (WGS) entry which is preliminary data.</text>
</comment>
<name>A0ABP8QI66_9ACTN</name>
<feature type="compositionally biased region" description="Basic and acidic residues" evidence="1">
    <location>
        <begin position="140"/>
        <end position="149"/>
    </location>
</feature>
<protein>
    <recommendedName>
        <fullName evidence="2">Probable zinc-binding domain-containing protein</fullName>
    </recommendedName>
</protein>
<evidence type="ECO:0000313" key="3">
    <source>
        <dbReference type="EMBL" id="GAA4502289.1"/>
    </source>
</evidence>
<dbReference type="EMBL" id="BAABHF010000026">
    <property type="protein sequence ID" value="GAA4502289.1"/>
    <property type="molecule type" value="Genomic_DNA"/>
</dbReference>
<organism evidence="3 4">
    <name type="scientific">Actinoallomurus oryzae</name>
    <dbReference type="NCBI Taxonomy" id="502180"/>
    <lineage>
        <taxon>Bacteria</taxon>
        <taxon>Bacillati</taxon>
        <taxon>Actinomycetota</taxon>
        <taxon>Actinomycetes</taxon>
        <taxon>Streptosporangiales</taxon>
        <taxon>Thermomonosporaceae</taxon>
        <taxon>Actinoallomurus</taxon>
    </lineage>
</organism>
<dbReference type="Pfam" id="PF13451">
    <property type="entry name" value="zf_Tbcl"/>
    <property type="match status" value="1"/>
</dbReference>
<gene>
    <name evidence="3" type="ORF">GCM10023191_053670</name>
</gene>
<feature type="region of interest" description="Disordered" evidence="1">
    <location>
        <begin position="92"/>
        <end position="173"/>
    </location>
</feature>
<reference evidence="4" key="1">
    <citation type="journal article" date="2019" name="Int. J. Syst. Evol. Microbiol.">
        <title>The Global Catalogue of Microorganisms (GCM) 10K type strain sequencing project: providing services to taxonomists for standard genome sequencing and annotation.</title>
        <authorList>
            <consortium name="The Broad Institute Genomics Platform"/>
            <consortium name="The Broad Institute Genome Sequencing Center for Infectious Disease"/>
            <person name="Wu L."/>
            <person name="Ma J."/>
        </authorList>
    </citation>
    <scope>NUCLEOTIDE SEQUENCE [LARGE SCALE GENOMIC DNA]</scope>
    <source>
        <strain evidence="4">JCM 17933</strain>
    </source>
</reference>
<dbReference type="SUPFAM" id="SSF48452">
    <property type="entry name" value="TPR-like"/>
    <property type="match status" value="1"/>
</dbReference>
<dbReference type="InterPro" id="IPR025306">
    <property type="entry name" value="Zn-bnd_dom_prob"/>
</dbReference>
<feature type="compositionally biased region" description="Basic residues" evidence="1">
    <location>
        <begin position="114"/>
        <end position="123"/>
    </location>
</feature>
<evidence type="ECO:0000256" key="1">
    <source>
        <dbReference type="SAM" id="MobiDB-lite"/>
    </source>
</evidence>
<accession>A0ABP8QI66</accession>
<keyword evidence="4" id="KW-1185">Reference proteome</keyword>
<dbReference type="Proteomes" id="UP001500503">
    <property type="component" value="Unassembled WGS sequence"/>
</dbReference>
<feature type="domain" description="Probable zinc-binding" evidence="2">
    <location>
        <begin position="227"/>
        <end position="274"/>
    </location>
</feature>
<proteinExistence type="predicted"/>
<evidence type="ECO:0000313" key="4">
    <source>
        <dbReference type="Proteomes" id="UP001500503"/>
    </source>
</evidence>
<dbReference type="InterPro" id="IPR011990">
    <property type="entry name" value="TPR-like_helical_dom_sf"/>
</dbReference>